<dbReference type="InterPro" id="IPR022675">
    <property type="entry name" value="G6P_DH_C"/>
</dbReference>
<dbReference type="GO" id="GO:0005829">
    <property type="term" value="C:cytosol"/>
    <property type="evidence" value="ECO:0007669"/>
    <property type="project" value="TreeGrafter"/>
</dbReference>
<organism evidence="10 11">
    <name type="scientific">Nitrosomonas stercoris</name>
    <dbReference type="NCBI Taxonomy" id="1444684"/>
    <lineage>
        <taxon>Bacteria</taxon>
        <taxon>Pseudomonadati</taxon>
        <taxon>Pseudomonadota</taxon>
        <taxon>Betaproteobacteria</taxon>
        <taxon>Nitrosomonadales</taxon>
        <taxon>Nitrosomonadaceae</taxon>
        <taxon>Nitrosomonas</taxon>
    </lineage>
</organism>
<evidence type="ECO:0000313" key="11">
    <source>
        <dbReference type="Proteomes" id="UP000316473"/>
    </source>
</evidence>
<comment type="pathway">
    <text evidence="1 7">Carbohydrate degradation; pentose phosphate pathway; D-ribulose 5-phosphate from D-glucose 6-phosphate (oxidative stage): step 1/3.</text>
</comment>
<feature type="domain" description="Glucose-6-phosphate dehydrogenase NAD-binding" evidence="8">
    <location>
        <begin position="17"/>
        <end position="196"/>
    </location>
</feature>
<comment type="similarity">
    <text evidence="2 7">Belongs to the glucose-6-phosphate dehydrogenase family.</text>
</comment>
<gene>
    <name evidence="7" type="primary">zwf</name>
    <name evidence="10" type="ORF">Nstercoris_00490</name>
</gene>
<dbReference type="AlphaFoldDB" id="A0A4Y1YKL8"/>
<evidence type="ECO:0000259" key="9">
    <source>
        <dbReference type="Pfam" id="PF02781"/>
    </source>
</evidence>
<dbReference type="Gene3D" id="3.40.50.720">
    <property type="entry name" value="NAD(P)-binding Rossmann-like Domain"/>
    <property type="match status" value="1"/>
</dbReference>
<evidence type="ECO:0000256" key="2">
    <source>
        <dbReference type="ARBA" id="ARBA00009975"/>
    </source>
</evidence>
<dbReference type="HAMAP" id="MF_00966">
    <property type="entry name" value="G6PD"/>
    <property type="match status" value="1"/>
</dbReference>
<evidence type="ECO:0000256" key="3">
    <source>
        <dbReference type="ARBA" id="ARBA00022526"/>
    </source>
</evidence>
<evidence type="ECO:0000256" key="1">
    <source>
        <dbReference type="ARBA" id="ARBA00004937"/>
    </source>
</evidence>
<dbReference type="Pfam" id="PF00479">
    <property type="entry name" value="G6PD_N"/>
    <property type="match status" value="1"/>
</dbReference>
<feature type="binding site" evidence="7">
    <location>
        <position position="244"/>
    </location>
    <ligand>
        <name>substrate</name>
    </ligand>
</feature>
<evidence type="ECO:0000313" key="10">
    <source>
        <dbReference type="EMBL" id="BBL34259.1"/>
    </source>
</evidence>
<dbReference type="UniPathway" id="UPA00115">
    <property type="reaction ID" value="UER00408"/>
</dbReference>
<keyword evidence="6 7" id="KW-0119">Carbohydrate metabolism</keyword>
<keyword evidence="5 7" id="KW-0560">Oxidoreductase</keyword>
<dbReference type="InterPro" id="IPR001282">
    <property type="entry name" value="G6P_DH"/>
</dbReference>
<dbReference type="GO" id="GO:0004345">
    <property type="term" value="F:glucose-6-phosphate dehydrogenase activity"/>
    <property type="evidence" value="ECO:0007669"/>
    <property type="project" value="UniProtKB-UniRule"/>
</dbReference>
<sequence length="498" mass="57429">MDAARTDQSQNEPCSFVIFGATGDLATHKLLPALFDLERVERLVDDLSFIALARRSWTTDDWLEHVRTLLKDKIEQSSIPQEVLNRFLARFRYLQADLNDTESYRTLAADLTACGSTGSRTVFYLAIRPADFVTVIKNLKAAGLNEPRGMNRVVIEKPFGEDLESAQVLNRVLHQNFDEEQIYRIDHFLGKETVQNLLVFRFANTIIEPLWNRNFIDHVQITVAESIGIGKRAGYYDRAGALRDMLQNHLMQLLTVVAMEPPPALEADALRDEKVKVLRSIRPIGKRAVHAHAVRAQYTHGSIDGQSVVGYQQEENIELGSITETFAAAKFYIDNWRWRGVPFYLRTGKRMPRQHSMIAIRFKHPPQQLFRETPLESIDPNWILLSIQPEESMHMEIHVKQPGLDMNTRVMQMNASFLKTDEQTLDAYETLLLDVIEGDRSLFIRFDEAEWAWRVIDPILKFWTVEREYIPTYPAGSWGPAEANRLFDSDDQIWRNEL</sequence>
<evidence type="ECO:0000256" key="4">
    <source>
        <dbReference type="ARBA" id="ARBA00022857"/>
    </source>
</evidence>
<dbReference type="NCBIfam" id="NF009492">
    <property type="entry name" value="PRK12853.1-3"/>
    <property type="match status" value="1"/>
</dbReference>
<feature type="binding site" evidence="7">
    <location>
        <position position="54"/>
    </location>
    <ligand>
        <name>NADP(+)</name>
        <dbReference type="ChEBI" id="CHEBI:58349"/>
    </ligand>
</feature>
<feature type="binding site" evidence="7">
    <location>
        <begin position="97"/>
        <end position="98"/>
    </location>
    <ligand>
        <name>NADP(+)</name>
        <dbReference type="ChEBI" id="CHEBI:58349"/>
    </ligand>
</feature>
<feature type="binding site" evidence="7">
    <location>
        <position position="225"/>
    </location>
    <ligand>
        <name>substrate</name>
    </ligand>
</feature>
<feature type="binding site" evidence="7">
    <location>
        <position position="191"/>
    </location>
    <ligand>
        <name>substrate</name>
    </ligand>
</feature>
<dbReference type="Proteomes" id="UP000316473">
    <property type="component" value="Chromosome"/>
</dbReference>
<feature type="domain" description="Glucose-6-phosphate dehydrogenase C-terminal" evidence="9">
    <location>
        <begin position="198"/>
        <end position="495"/>
    </location>
</feature>
<keyword evidence="4 7" id="KW-0521">NADP</keyword>
<keyword evidence="11" id="KW-1185">Reference proteome</keyword>
<name>A0A4Y1YKL8_9PROT</name>
<dbReference type="Pfam" id="PF02781">
    <property type="entry name" value="G6PD_C"/>
    <property type="match status" value="1"/>
</dbReference>
<evidence type="ECO:0000259" key="8">
    <source>
        <dbReference type="Pfam" id="PF00479"/>
    </source>
</evidence>
<dbReference type="SUPFAM" id="SSF55347">
    <property type="entry name" value="Glyceraldehyde-3-phosphate dehydrogenase-like, C-terminal domain"/>
    <property type="match status" value="1"/>
</dbReference>
<dbReference type="Gene3D" id="3.30.360.10">
    <property type="entry name" value="Dihydrodipicolinate Reductase, domain 2"/>
    <property type="match status" value="1"/>
</dbReference>
<dbReference type="GO" id="GO:0050661">
    <property type="term" value="F:NADP binding"/>
    <property type="evidence" value="ECO:0007669"/>
    <property type="project" value="UniProtKB-UniRule"/>
</dbReference>
<accession>A0A4Y1YKL8</accession>
<evidence type="ECO:0000256" key="6">
    <source>
        <dbReference type="ARBA" id="ARBA00023277"/>
    </source>
</evidence>
<proteinExistence type="inferred from homology"/>
<dbReference type="GO" id="GO:0009051">
    <property type="term" value="P:pentose-phosphate shunt, oxidative branch"/>
    <property type="evidence" value="ECO:0007669"/>
    <property type="project" value="TreeGrafter"/>
</dbReference>
<comment type="catalytic activity">
    <reaction evidence="7">
        <text>D-glucose 6-phosphate + NADP(+) = 6-phospho-D-glucono-1,5-lactone + NADPH + H(+)</text>
        <dbReference type="Rhea" id="RHEA:15841"/>
        <dbReference type="ChEBI" id="CHEBI:15378"/>
        <dbReference type="ChEBI" id="CHEBI:57783"/>
        <dbReference type="ChEBI" id="CHEBI:57955"/>
        <dbReference type="ChEBI" id="CHEBI:58349"/>
        <dbReference type="ChEBI" id="CHEBI:61548"/>
        <dbReference type="EC" id="1.1.1.49"/>
    </reaction>
</comment>
<feature type="active site" description="Proton acceptor" evidence="7">
    <location>
        <position position="249"/>
    </location>
</feature>
<dbReference type="SUPFAM" id="SSF51735">
    <property type="entry name" value="NAD(P)-binding Rossmann-fold domains"/>
    <property type="match status" value="1"/>
</dbReference>
<comment type="caution">
    <text evidence="7">Lacks conserved residue(s) required for the propagation of feature annotation.</text>
</comment>
<dbReference type="GO" id="GO:0006006">
    <property type="term" value="P:glucose metabolic process"/>
    <property type="evidence" value="ECO:0007669"/>
    <property type="project" value="UniProtKB-KW"/>
</dbReference>
<dbReference type="EC" id="1.1.1.49" evidence="7"/>
<feature type="binding site" evidence="7">
    <location>
        <position position="349"/>
    </location>
    <ligand>
        <name>substrate</name>
    </ligand>
</feature>
<keyword evidence="3 7" id="KW-0313">Glucose metabolism</keyword>
<dbReference type="EMBL" id="AP019755">
    <property type="protein sequence ID" value="BBL34259.1"/>
    <property type="molecule type" value="Genomic_DNA"/>
</dbReference>
<dbReference type="NCBIfam" id="TIGR00871">
    <property type="entry name" value="zwf"/>
    <property type="match status" value="1"/>
</dbReference>
<reference evidence="10 11" key="1">
    <citation type="submission" date="2019-06" db="EMBL/GenBank/DDBJ databases">
        <title>Nitrosomonas stercoris KYUHI-S whole genome shotgun sequence.</title>
        <authorList>
            <person name="Nakagawa T."/>
            <person name="Tsuchiya Y."/>
            <person name="Takahashi R."/>
        </authorList>
    </citation>
    <scope>NUCLEOTIDE SEQUENCE [LARGE SCALE GENOMIC DNA]</scope>
    <source>
        <strain evidence="10 11">KYUHI-S</strain>
    </source>
</reference>
<dbReference type="InterPro" id="IPR036291">
    <property type="entry name" value="NAD(P)-bd_dom_sf"/>
</dbReference>
<dbReference type="KEGG" id="nst:Nstercoris_00490"/>
<feature type="binding site" evidence="7">
    <location>
        <position position="187"/>
    </location>
    <ligand>
        <name>substrate</name>
    </ligand>
</feature>
<comment type="function">
    <text evidence="7">Catalyzes the oxidation of glucose 6-phosphate to 6-phosphogluconolactone.</text>
</comment>
<feature type="binding site" evidence="7">
    <location>
        <position position="157"/>
    </location>
    <ligand>
        <name>NADP(+)</name>
        <dbReference type="ChEBI" id="CHEBI:58349"/>
    </ligand>
</feature>
<dbReference type="InterPro" id="IPR019796">
    <property type="entry name" value="G6P_DH_AS"/>
</dbReference>
<dbReference type="PROSITE" id="PS00069">
    <property type="entry name" value="G6P_DEHYDROGENASE"/>
    <property type="match status" value="1"/>
</dbReference>
<dbReference type="InterPro" id="IPR022674">
    <property type="entry name" value="G6P_DH_NAD-bd"/>
</dbReference>
<dbReference type="PIRSF" id="PIRSF000110">
    <property type="entry name" value="G6PD"/>
    <property type="match status" value="1"/>
</dbReference>
<evidence type="ECO:0000256" key="7">
    <source>
        <dbReference type="HAMAP-Rule" id="MF_00966"/>
    </source>
</evidence>
<dbReference type="PRINTS" id="PR00079">
    <property type="entry name" value="G6PDHDRGNASE"/>
</dbReference>
<dbReference type="PANTHER" id="PTHR23429:SF0">
    <property type="entry name" value="GLUCOSE-6-PHOSPHATE 1-DEHYDROGENASE"/>
    <property type="match status" value="1"/>
</dbReference>
<evidence type="ECO:0000256" key="5">
    <source>
        <dbReference type="ARBA" id="ARBA00023002"/>
    </source>
</evidence>
<dbReference type="PANTHER" id="PTHR23429">
    <property type="entry name" value="GLUCOSE-6-PHOSPHATE 1-DEHYDROGENASE G6PD"/>
    <property type="match status" value="1"/>
</dbReference>
<protein>
    <recommendedName>
        <fullName evidence="7">Glucose-6-phosphate 1-dehydrogenase</fullName>
        <shortName evidence="7">G6PD</shortName>
        <ecNumber evidence="7">1.1.1.49</ecNumber>
    </recommendedName>
</protein>